<dbReference type="Proteomes" id="UP000283433">
    <property type="component" value="Unassembled WGS sequence"/>
</dbReference>
<dbReference type="PANTHER" id="PTHR43037:SF1">
    <property type="entry name" value="BLL1128 PROTEIN"/>
    <property type="match status" value="1"/>
</dbReference>
<proteinExistence type="predicted"/>
<dbReference type="Gene3D" id="3.40.50.1820">
    <property type="entry name" value="alpha/beta hydrolase"/>
    <property type="match status" value="1"/>
</dbReference>
<sequence length="261" mass="30064">MKAVLVCFIIAFGFFQTYAQTKADFVKDEFIYKGDTLPVRVLYPKDFNPANKYPLVLFLHGRGESGSDNEKQLMHGANMFLDSAFRQDYPAVVVFPQCATDSYWANVKITTDQNGKRHFSFRKSGKPTKAMTLLLKYLDERLADNLYLDRQRYYVGGLSMGGMGTYELLRRKRHKFAAAFAICGGDNPKNVKKYDDVPLWLFHGEKDDVVDPQFTKNIAAELERRGATYKLTLYPNDNHNSWDSAFAEKDLLPWLLSHRRK</sequence>
<evidence type="ECO:0000256" key="2">
    <source>
        <dbReference type="SAM" id="SignalP"/>
    </source>
</evidence>
<feature type="signal peptide" evidence="2">
    <location>
        <begin position="1"/>
        <end position="19"/>
    </location>
</feature>
<feature type="domain" description="Phospholipase/carboxylesterase/thioesterase" evidence="3">
    <location>
        <begin position="54"/>
        <end position="246"/>
    </location>
</feature>
<dbReference type="EMBL" id="MBTA01000005">
    <property type="protein sequence ID" value="RKD18279.1"/>
    <property type="molecule type" value="Genomic_DNA"/>
</dbReference>
<gene>
    <name evidence="4" type="ORF">BCY91_15875</name>
</gene>
<comment type="caution">
    <text evidence="4">The sequence shown here is derived from an EMBL/GenBank/DDBJ whole genome shotgun (WGS) entry which is preliminary data.</text>
</comment>
<dbReference type="OrthoDB" id="9764953at2"/>
<dbReference type="RefSeq" id="WP_120180996.1">
    <property type="nucleotide sequence ID" value="NZ_MBTA01000005.1"/>
</dbReference>
<keyword evidence="1 2" id="KW-0732">Signal</keyword>
<dbReference type="InterPro" id="IPR003140">
    <property type="entry name" value="PLipase/COase/thioEstase"/>
</dbReference>
<dbReference type="PANTHER" id="PTHR43037">
    <property type="entry name" value="UNNAMED PRODUCT-RELATED"/>
    <property type="match status" value="1"/>
</dbReference>
<reference evidence="4 5" key="1">
    <citation type="submission" date="2016-07" db="EMBL/GenBank/DDBJ databases">
        <title>Genome of Pelobium manganitolerans.</title>
        <authorList>
            <person name="Wu S."/>
            <person name="Wang G."/>
        </authorList>
    </citation>
    <scope>NUCLEOTIDE SEQUENCE [LARGE SCALE GENOMIC DNA]</scope>
    <source>
        <strain evidence="4 5">YS-25</strain>
    </source>
</reference>
<dbReference type="GO" id="GO:0016787">
    <property type="term" value="F:hydrolase activity"/>
    <property type="evidence" value="ECO:0007669"/>
    <property type="project" value="InterPro"/>
</dbReference>
<dbReference type="AlphaFoldDB" id="A0A419S8L3"/>
<organism evidence="4 5">
    <name type="scientific">Pelobium manganitolerans</name>
    <dbReference type="NCBI Taxonomy" id="1842495"/>
    <lineage>
        <taxon>Bacteria</taxon>
        <taxon>Pseudomonadati</taxon>
        <taxon>Bacteroidota</taxon>
        <taxon>Sphingobacteriia</taxon>
        <taxon>Sphingobacteriales</taxon>
        <taxon>Sphingobacteriaceae</taxon>
        <taxon>Pelobium</taxon>
    </lineage>
</organism>
<dbReference type="InterPro" id="IPR050955">
    <property type="entry name" value="Plant_Biomass_Hydrol_Est"/>
</dbReference>
<evidence type="ECO:0000313" key="4">
    <source>
        <dbReference type="EMBL" id="RKD18279.1"/>
    </source>
</evidence>
<accession>A0A419S8L3</accession>
<evidence type="ECO:0000256" key="1">
    <source>
        <dbReference type="ARBA" id="ARBA00022729"/>
    </source>
</evidence>
<name>A0A419S8L3_9SPHI</name>
<protein>
    <submittedName>
        <fullName evidence="4">Phospholipase</fullName>
    </submittedName>
</protein>
<evidence type="ECO:0000313" key="5">
    <source>
        <dbReference type="Proteomes" id="UP000283433"/>
    </source>
</evidence>
<dbReference type="Pfam" id="PF02230">
    <property type="entry name" value="Abhydrolase_2"/>
    <property type="match status" value="1"/>
</dbReference>
<feature type="chain" id="PRO_5019283357" evidence="2">
    <location>
        <begin position="20"/>
        <end position="261"/>
    </location>
</feature>
<dbReference type="InterPro" id="IPR029058">
    <property type="entry name" value="AB_hydrolase_fold"/>
</dbReference>
<dbReference type="SUPFAM" id="SSF53474">
    <property type="entry name" value="alpha/beta-Hydrolases"/>
    <property type="match status" value="1"/>
</dbReference>
<evidence type="ECO:0000259" key="3">
    <source>
        <dbReference type="Pfam" id="PF02230"/>
    </source>
</evidence>
<keyword evidence="5" id="KW-1185">Reference proteome</keyword>